<feature type="transmembrane region" description="Helical" evidence="6">
    <location>
        <begin position="285"/>
        <end position="308"/>
    </location>
</feature>
<feature type="transmembrane region" description="Helical" evidence="6">
    <location>
        <begin position="41"/>
        <end position="65"/>
    </location>
</feature>
<evidence type="ECO:0000256" key="4">
    <source>
        <dbReference type="ARBA" id="ARBA00022989"/>
    </source>
</evidence>
<keyword evidence="5 6" id="KW-0472">Membrane</keyword>
<feature type="transmembrane region" description="Helical" evidence="6">
    <location>
        <begin position="381"/>
        <end position="403"/>
    </location>
</feature>
<keyword evidence="2" id="KW-1003">Cell membrane</keyword>
<name>A0A2U1TFS1_9MICO</name>
<evidence type="ECO:0000313" key="8">
    <source>
        <dbReference type="Proteomes" id="UP000244962"/>
    </source>
</evidence>
<feature type="transmembrane region" description="Helical" evidence="6">
    <location>
        <begin position="168"/>
        <end position="192"/>
    </location>
</feature>
<feature type="transmembrane region" description="Helical" evidence="6">
    <location>
        <begin position="228"/>
        <end position="248"/>
    </location>
</feature>
<organism evidence="7 8">
    <name type="scientific">Mycetocola zhujimingii</name>
    <dbReference type="NCBI Taxonomy" id="2079792"/>
    <lineage>
        <taxon>Bacteria</taxon>
        <taxon>Bacillati</taxon>
        <taxon>Actinomycetota</taxon>
        <taxon>Actinomycetes</taxon>
        <taxon>Micrococcales</taxon>
        <taxon>Microbacteriaceae</taxon>
        <taxon>Mycetocola</taxon>
    </lineage>
</organism>
<accession>A0A2U1TFS1</accession>
<feature type="transmembrane region" description="Helical" evidence="6">
    <location>
        <begin position="114"/>
        <end position="134"/>
    </location>
</feature>
<feature type="transmembrane region" description="Helical" evidence="6">
    <location>
        <begin position="320"/>
        <end position="339"/>
    </location>
</feature>
<keyword evidence="3 6" id="KW-0812">Transmembrane</keyword>
<feature type="transmembrane region" description="Helical" evidence="6">
    <location>
        <begin position="351"/>
        <end position="375"/>
    </location>
</feature>
<evidence type="ECO:0000256" key="3">
    <source>
        <dbReference type="ARBA" id="ARBA00022692"/>
    </source>
</evidence>
<dbReference type="Proteomes" id="UP000244962">
    <property type="component" value="Unassembled WGS sequence"/>
</dbReference>
<proteinExistence type="predicted"/>
<dbReference type="InterPro" id="IPR050833">
    <property type="entry name" value="Poly_Biosynth_Transport"/>
</dbReference>
<dbReference type="PANTHER" id="PTHR30250">
    <property type="entry name" value="PST FAMILY PREDICTED COLANIC ACID TRANSPORTER"/>
    <property type="match status" value="1"/>
</dbReference>
<evidence type="ECO:0000313" key="7">
    <source>
        <dbReference type="EMBL" id="PWC07747.1"/>
    </source>
</evidence>
<dbReference type="PANTHER" id="PTHR30250:SF11">
    <property type="entry name" value="O-ANTIGEN TRANSPORTER-RELATED"/>
    <property type="match status" value="1"/>
</dbReference>
<reference evidence="8" key="1">
    <citation type="submission" date="2018-04" db="EMBL/GenBank/DDBJ databases">
        <authorList>
            <person name="Liu S."/>
            <person name="Wang Z."/>
            <person name="Li J."/>
        </authorList>
    </citation>
    <scope>NUCLEOTIDE SEQUENCE [LARGE SCALE GENOMIC DNA]</scope>
    <source>
        <strain evidence="8">622</strain>
    </source>
</reference>
<sequence length="424" mass="43440">MVAARSGLSKIAGYSLSMLVLAVASLAIIPVMVGADGPRAWASIAVGQSIGGVAAVVVGYGWGLTGPAVVARADPPARVRAHSESLWVKCVLLVPVGATAASLAALLTPTRPDLAAVGALSTAAVGLTASWYFVGLSRPYALFFLETFPRVLGTVVGIALMLAGADAFVGVMCVLGGMVLAFVASSIFIQGVSGVPRGERLPRSPLWSVLGSQGLGLSSTLLSSGYVAAPVLIVSAVAPYALPVYAIVDKVQRQVSVALNPFVTVFQGWVPRATSDRLRERVFRALALSLLFSILLGVGMLSVAPYLIAWLGGDQIRPGTTTLVLMAGFVALALFEAVVSKAILIAIDRVNVVATATLAGSLVGLPLVAVGAVFFGPSGALGAILVGLALRVGIELTGVFTTFRRADGPVSTAVNTRRTQRAQI</sequence>
<feature type="transmembrane region" description="Helical" evidence="6">
    <location>
        <begin position="86"/>
        <end position="108"/>
    </location>
</feature>
<evidence type="ECO:0000256" key="2">
    <source>
        <dbReference type="ARBA" id="ARBA00022475"/>
    </source>
</evidence>
<keyword evidence="4 6" id="KW-1133">Transmembrane helix</keyword>
<protein>
    <recommendedName>
        <fullName evidence="9">Polysaccharide biosynthesis protein C-terminal domain-containing protein</fullName>
    </recommendedName>
</protein>
<feature type="transmembrane region" description="Helical" evidence="6">
    <location>
        <begin position="12"/>
        <end position="35"/>
    </location>
</feature>
<evidence type="ECO:0000256" key="1">
    <source>
        <dbReference type="ARBA" id="ARBA00004651"/>
    </source>
</evidence>
<evidence type="ECO:0008006" key="9">
    <source>
        <dbReference type="Google" id="ProtNLM"/>
    </source>
</evidence>
<evidence type="ECO:0000256" key="6">
    <source>
        <dbReference type="SAM" id="Phobius"/>
    </source>
</evidence>
<comment type="subcellular location">
    <subcellularLocation>
        <location evidence="1">Cell membrane</location>
        <topology evidence="1">Multi-pass membrane protein</topology>
    </subcellularLocation>
</comment>
<evidence type="ECO:0000256" key="5">
    <source>
        <dbReference type="ARBA" id="ARBA00023136"/>
    </source>
</evidence>
<comment type="caution">
    <text evidence="7">The sequence shown here is derived from an EMBL/GenBank/DDBJ whole genome shotgun (WGS) entry which is preliminary data.</text>
</comment>
<gene>
    <name evidence="7" type="ORF">DF223_04630</name>
</gene>
<keyword evidence="8" id="KW-1185">Reference proteome</keyword>
<dbReference type="AlphaFoldDB" id="A0A2U1TFS1"/>
<dbReference type="GO" id="GO:0005886">
    <property type="term" value="C:plasma membrane"/>
    <property type="evidence" value="ECO:0007669"/>
    <property type="project" value="UniProtKB-SubCell"/>
</dbReference>
<dbReference type="EMBL" id="QEFB01000002">
    <property type="protein sequence ID" value="PWC07747.1"/>
    <property type="molecule type" value="Genomic_DNA"/>
</dbReference>